<keyword evidence="3" id="KW-1185">Reference proteome</keyword>
<dbReference type="Proteomes" id="UP000076584">
    <property type="component" value="Unassembled WGS sequence"/>
</dbReference>
<proteinExistence type="predicted"/>
<feature type="region of interest" description="Disordered" evidence="1">
    <location>
        <begin position="229"/>
        <end position="252"/>
    </location>
</feature>
<gene>
    <name evidence="2" type="ORF">CI238_08382</name>
</gene>
<sequence length="252" mass="28403">MRGILSKSYSCPSLRSLNISVLLQEQRGHPPSDYVLRSRTINLSVRSQNLDQDIRSCLEIPARPKLAMTDMPPEVHHMIMDFLDAIDSTCLALTNRYFYKLHRRRNGSVSLSTVRQGPNDQEWAWRSAGQLIHPLSSPGKSRRETRNKIDAFSSHFASHGLFWCRMCGFSRCELQRHIKEWMPRGLEYCPVSGKYVPLIVDGNGISCYKRSPKNHRVCGKHVGRGKVVSGRNHTSESVSHASTSSGTAAVIV</sequence>
<evidence type="ECO:0000313" key="3">
    <source>
        <dbReference type="Proteomes" id="UP000076584"/>
    </source>
</evidence>
<feature type="compositionally biased region" description="Low complexity" evidence="1">
    <location>
        <begin position="235"/>
        <end position="252"/>
    </location>
</feature>
<dbReference type="AlphaFoldDB" id="A0A161VVS5"/>
<reference evidence="2 3" key="1">
    <citation type="submission" date="2015-06" db="EMBL/GenBank/DDBJ databases">
        <title>Survival trade-offs in plant roots during colonization by closely related pathogenic and mutualistic fungi.</title>
        <authorList>
            <person name="Hacquard S."/>
            <person name="Kracher B."/>
            <person name="Hiruma K."/>
            <person name="Weinman A."/>
            <person name="Muench P."/>
            <person name="Garrido Oter R."/>
            <person name="Ver Loren van Themaat E."/>
            <person name="Dallerey J.-F."/>
            <person name="Damm U."/>
            <person name="Henrissat B."/>
            <person name="Lespinet O."/>
            <person name="Thon M."/>
            <person name="Kemen E."/>
            <person name="McHardy A.C."/>
            <person name="Schulze-Lefert P."/>
            <person name="O'Connell R.J."/>
        </authorList>
    </citation>
    <scope>NUCLEOTIDE SEQUENCE [LARGE SCALE GENOMIC DNA]</scope>
    <source>
        <strain evidence="2 3">MAFF 238704</strain>
    </source>
</reference>
<dbReference type="STRING" id="1573173.A0A161VVS5"/>
<dbReference type="SUPFAM" id="SSF81383">
    <property type="entry name" value="F-box domain"/>
    <property type="match status" value="1"/>
</dbReference>
<protein>
    <submittedName>
        <fullName evidence="2">F-box domain-containing protein</fullName>
    </submittedName>
</protein>
<comment type="caution">
    <text evidence="2">The sequence shown here is derived from an EMBL/GenBank/DDBJ whole genome shotgun (WGS) entry which is preliminary data.</text>
</comment>
<evidence type="ECO:0000256" key="1">
    <source>
        <dbReference type="SAM" id="MobiDB-lite"/>
    </source>
</evidence>
<name>A0A161VVS5_COLIC</name>
<evidence type="ECO:0000313" key="2">
    <source>
        <dbReference type="EMBL" id="KZL86844.1"/>
    </source>
</evidence>
<organism evidence="2 3">
    <name type="scientific">Colletotrichum incanum</name>
    <name type="common">Soybean anthracnose fungus</name>
    <dbReference type="NCBI Taxonomy" id="1573173"/>
    <lineage>
        <taxon>Eukaryota</taxon>
        <taxon>Fungi</taxon>
        <taxon>Dikarya</taxon>
        <taxon>Ascomycota</taxon>
        <taxon>Pezizomycotina</taxon>
        <taxon>Sordariomycetes</taxon>
        <taxon>Hypocreomycetidae</taxon>
        <taxon>Glomerellales</taxon>
        <taxon>Glomerellaceae</taxon>
        <taxon>Colletotrichum</taxon>
        <taxon>Colletotrichum spaethianum species complex</taxon>
    </lineage>
</organism>
<dbReference type="InterPro" id="IPR036047">
    <property type="entry name" value="F-box-like_dom_sf"/>
</dbReference>
<accession>A0A161VVS5</accession>
<dbReference type="EMBL" id="LFIW01000366">
    <property type="protein sequence ID" value="KZL86844.1"/>
    <property type="molecule type" value="Genomic_DNA"/>
</dbReference>